<organism evidence="1 2">
    <name type="scientific">Irpex rosettiformis</name>
    <dbReference type="NCBI Taxonomy" id="378272"/>
    <lineage>
        <taxon>Eukaryota</taxon>
        <taxon>Fungi</taxon>
        <taxon>Dikarya</taxon>
        <taxon>Basidiomycota</taxon>
        <taxon>Agaricomycotina</taxon>
        <taxon>Agaricomycetes</taxon>
        <taxon>Polyporales</taxon>
        <taxon>Irpicaceae</taxon>
        <taxon>Irpex</taxon>
    </lineage>
</organism>
<protein>
    <submittedName>
        <fullName evidence="1">Uncharacterized protein</fullName>
    </submittedName>
</protein>
<evidence type="ECO:0000313" key="2">
    <source>
        <dbReference type="Proteomes" id="UP001055072"/>
    </source>
</evidence>
<keyword evidence="2" id="KW-1185">Reference proteome</keyword>
<dbReference type="EMBL" id="MU274910">
    <property type="protein sequence ID" value="KAI0089504.1"/>
    <property type="molecule type" value="Genomic_DNA"/>
</dbReference>
<comment type="caution">
    <text evidence="1">The sequence shown here is derived from an EMBL/GenBank/DDBJ whole genome shotgun (WGS) entry which is preliminary data.</text>
</comment>
<proteinExistence type="predicted"/>
<reference evidence="1" key="1">
    <citation type="journal article" date="2021" name="Environ. Microbiol.">
        <title>Gene family expansions and transcriptome signatures uncover fungal adaptations to wood decay.</title>
        <authorList>
            <person name="Hage H."/>
            <person name="Miyauchi S."/>
            <person name="Viragh M."/>
            <person name="Drula E."/>
            <person name="Min B."/>
            <person name="Chaduli D."/>
            <person name="Navarro D."/>
            <person name="Favel A."/>
            <person name="Norest M."/>
            <person name="Lesage-Meessen L."/>
            <person name="Balint B."/>
            <person name="Merenyi Z."/>
            <person name="de Eugenio L."/>
            <person name="Morin E."/>
            <person name="Martinez A.T."/>
            <person name="Baldrian P."/>
            <person name="Stursova M."/>
            <person name="Martinez M.J."/>
            <person name="Novotny C."/>
            <person name="Magnuson J.K."/>
            <person name="Spatafora J.W."/>
            <person name="Maurice S."/>
            <person name="Pangilinan J."/>
            <person name="Andreopoulos W."/>
            <person name="LaButti K."/>
            <person name="Hundley H."/>
            <person name="Na H."/>
            <person name="Kuo A."/>
            <person name="Barry K."/>
            <person name="Lipzen A."/>
            <person name="Henrissat B."/>
            <person name="Riley R."/>
            <person name="Ahrendt S."/>
            <person name="Nagy L.G."/>
            <person name="Grigoriev I.V."/>
            <person name="Martin F."/>
            <person name="Rosso M.N."/>
        </authorList>
    </citation>
    <scope>NUCLEOTIDE SEQUENCE</scope>
    <source>
        <strain evidence="1">CBS 384.51</strain>
    </source>
</reference>
<evidence type="ECO:0000313" key="1">
    <source>
        <dbReference type="EMBL" id="KAI0089504.1"/>
    </source>
</evidence>
<name>A0ACB8U5T6_9APHY</name>
<dbReference type="Proteomes" id="UP001055072">
    <property type="component" value="Unassembled WGS sequence"/>
</dbReference>
<sequence length="203" mass="20674">MLSISLLCFTVWYRTNSLSRLYSFSSVFLFFCSYITMRLSSSYASIAALASLAGIVVAAPSPLAAATDNTPSTIPPTAPALPAAPDVLSILGSAPSPLGRRAPSSSEPLESRQLGDLLSALNSLAGPIVDQVLTLLGLKAAGPSASGANVQSLASQLTPDQVSHITALVKNMTGGDSGPLAPLSGATSSLPVVGSVLPREEQH</sequence>
<accession>A0ACB8U5T6</accession>
<gene>
    <name evidence="1" type="ORF">BDY19DRAFT_107828</name>
</gene>